<evidence type="ECO:0000256" key="6">
    <source>
        <dbReference type="ARBA" id="ARBA00022723"/>
    </source>
</evidence>
<keyword evidence="6" id="KW-0479">Metal-binding</keyword>
<evidence type="ECO:0000256" key="1">
    <source>
        <dbReference type="ARBA" id="ARBA00022478"/>
    </source>
</evidence>
<evidence type="ECO:0000256" key="3">
    <source>
        <dbReference type="ARBA" id="ARBA00022679"/>
    </source>
</evidence>
<evidence type="ECO:0000313" key="12">
    <source>
        <dbReference type="Proteomes" id="UP001295423"/>
    </source>
</evidence>
<dbReference type="InterPro" id="IPR036977">
    <property type="entry name" value="DNA_primase_Znf_CHC2"/>
</dbReference>
<dbReference type="InterPro" id="IPR006171">
    <property type="entry name" value="TOPRIM_dom"/>
</dbReference>
<dbReference type="GO" id="GO:0003677">
    <property type="term" value="F:DNA binding"/>
    <property type="evidence" value="ECO:0007669"/>
    <property type="project" value="InterPro"/>
</dbReference>
<evidence type="ECO:0000313" key="11">
    <source>
        <dbReference type="EMBL" id="CAJ1968080.1"/>
    </source>
</evidence>
<keyword evidence="2" id="KW-0639">Primosome</keyword>
<evidence type="ECO:0000256" key="9">
    <source>
        <dbReference type="ARBA" id="ARBA00023163"/>
    </source>
</evidence>
<dbReference type="Pfam" id="PF08275">
    <property type="entry name" value="DNAG_N"/>
    <property type="match status" value="1"/>
</dbReference>
<accession>A0AAD2GB63</accession>
<keyword evidence="8" id="KW-0862">Zinc</keyword>
<dbReference type="InterPro" id="IPR034151">
    <property type="entry name" value="TOPRIM_DnaG_bac"/>
</dbReference>
<dbReference type="InterPro" id="IPR002694">
    <property type="entry name" value="Znf_CHC2"/>
</dbReference>
<feature type="domain" description="Toprim" evidence="10">
    <location>
        <begin position="373"/>
        <end position="464"/>
    </location>
</feature>
<name>A0AAD2GB63_9STRA</name>
<dbReference type="Gene3D" id="3.90.580.10">
    <property type="entry name" value="Zinc finger, CHC2-type domain"/>
    <property type="match status" value="1"/>
</dbReference>
<dbReference type="InterPro" id="IPR050219">
    <property type="entry name" value="DnaG_primase"/>
</dbReference>
<keyword evidence="4" id="KW-0548">Nucleotidyltransferase</keyword>
<comment type="caution">
    <text evidence="11">The sequence shown here is derived from an EMBL/GenBank/DDBJ whole genome shotgun (WGS) entry which is preliminary data.</text>
</comment>
<reference evidence="11" key="1">
    <citation type="submission" date="2023-08" db="EMBL/GenBank/DDBJ databases">
        <authorList>
            <person name="Audoor S."/>
            <person name="Bilcke G."/>
        </authorList>
    </citation>
    <scope>NUCLEOTIDE SEQUENCE</scope>
</reference>
<organism evidence="11 12">
    <name type="scientific">Cylindrotheca closterium</name>
    <dbReference type="NCBI Taxonomy" id="2856"/>
    <lineage>
        <taxon>Eukaryota</taxon>
        <taxon>Sar</taxon>
        <taxon>Stramenopiles</taxon>
        <taxon>Ochrophyta</taxon>
        <taxon>Bacillariophyta</taxon>
        <taxon>Bacillariophyceae</taxon>
        <taxon>Bacillariophycidae</taxon>
        <taxon>Bacillariales</taxon>
        <taxon>Bacillariaceae</taxon>
        <taxon>Cylindrotheca</taxon>
    </lineage>
</organism>
<evidence type="ECO:0000256" key="8">
    <source>
        <dbReference type="ARBA" id="ARBA00022833"/>
    </source>
</evidence>
<dbReference type="PANTHER" id="PTHR30313:SF2">
    <property type="entry name" value="DNA PRIMASE"/>
    <property type="match status" value="1"/>
</dbReference>
<keyword evidence="12" id="KW-1185">Reference proteome</keyword>
<evidence type="ECO:0000256" key="7">
    <source>
        <dbReference type="ARBA" id="ARBA00022771"/>
    </source>
</evidence>
<dbReference type="Gene3D" id="3.40.1360.10">
    <property type="match status" value="1"/>
</dbReference>
<keyword evidence="3" id="KW-0808">Transferase</keyword>
<dbReference type="CDD" id="cd03364">
    <property type="entry name" value="TOPRIM_DnaG_primases"/>
    <property type="match status" value="1"/>
</dbReference>
<gene>
    <name evidence="11" type="ORF">CYCCA115_LOCUS23075</name>
</gene>
<evidence type="ECO:0000256" key="4">
    <source>
        <dbReference type="ARBA" id="ARBA00022695"/>
    </source>
</evidence>
<dbReference type="Gene3D" id="3.90.980.10">
    <property type="entry name" value="DNA primase, catalytic core, N-terminal domain"/>
    <property type="match status" value="1"/>
</dbReference>
<keyword evidence="5" id="KW-0235">DNA replication</keyword>
<keyword evidence="9" id="KW-0804">Transcription</keyword>
<dbReference type="PANTHER" id="PTHR30313">
    <property type="entry name" value="DNA PRIMASE"/>
    <property type="match status" value="1"/>
</dbReference>
<dbReference type="GO" id="GO:0005737">
    <property type="term" value="C:cytoplasm"/>
    <property type="evidence" value="ECO:0007669"/>
    <property type="project" value="TreeGrafter"/>
</dbReference>
<dbReference type="PROSITE" id="PS50880">
    <property type="entry name" value="TOPRIM"/>
    <property type="match status" value="1"/>
</dbReference>
<sequence>MICTLGYSTFFVAVFLLFNRSLGWTLSKQNQYGRRLTASGNRNSALSARKPSTSFIPTEQIEELREAVDLVSVVESYNLPQFKRNGGRATCLCPFHDDHNPSLSIDGSRGIYKCFSCGAGGNVYNFIQEYARLDGEEIPFPRAVEIVKQFAPAGVGPSLDFKVNSKDSPYNRAQKAKKERLVQANLAAAAYFEKSLVSMAGAGKARAYLRGRKLNPTTIRAFSIGYAPDCYFERKENGSRSWGEGSLVNYLKEQSFTAQEIFDAGLATKTNAKGERKQTTEKNQTEDIQYSNIMDRFRGRIIVPIFDARGKSVIGFGGRILDTFVTNTEFKVAKYLNSPESLIFKKQQILFGQHMAKKSVRFWANKAVDDANHPVVIVEGYMDVIALWQAGIREGVASMGTSLTVKQLNAVAALAGRKNGHVVLCLDNDIAGLTAIERLCSGRTLHDLIERYPLEIRVASLPAGIKDPAEFIEDFVGEENIVEAFRTEIIAGAIEWSDWYIKRVLASYNPASSRGATGSFGDVFDRVAAFLANYKNAADRTKQACEVAGHLGSIIATSDNNTQVSNAVLIQLESDLVEKAASIAQSKSGTSVTAALSSDGKSSFSEQLSNLLREDRNLGVDERNKLSTKALRQREEVEDDRQEQFVVGSTNIIAVNKERSLARGSRFKMKRASDNKVPDLSPHFKGFDFLSETDVKWLGLADEKGRIKKYLLPKGAFNKFGEINEFGQKKPIYFNSNDYHGNQFLTAEAMLAGYKDDNARRDPEIFTKGIALLLERDVAEVWMDAEDSLLHMLVLYAPARKAIKTILHISDAAQSGDALEWSSSVKQWLFHVLVNEESSIPSHINGPSDKGELHTYLRRCIASHDISSGSDSSKLKEDIGMESAKVVEDLSWEELHETATTMSNLSFSIEGSNHSNEFDMPLGTTIMHGAIKAPKPEEIDFIFDPKFDPPDLVTLSVYDDEMLRLSAQQVYSALLLASAQRKLSFLQSNLVSAVNLLHDAANETAFLEEDVSVLLSIDERIQIVNGTVRVKEMKELCGILATKIGGETQAISRIAESNNRLSQRLSDLALSKQIEEGEISTNDYESLRRRLDEHMLEIAEWSLPTVSDEFRDEEPYEDTLERAQLSWGRLFDDEYMWSIKDAREVPLVQKSAAADSEETREPGYEESLDEFNARIEKSWGWLDHRDDVKSGDDDDEDESRLYTFDQEKWDDLLNSSEEES</sequence>
<dbReference type="AlphaFoldDB" id="A0AAD2GB63"/>
<evidence type="ECO:0000259" key="10">
    <source>
        <dbReference type="PROSITE" id="PS50880"/>
    </source>
</evidence>
<dbReference type="Pfam" id="PF13155">
    <property type="entry name" value="Toprim_2"/>
    <property type="match status" value="1"/>
</dbReference>
<evidence type="ECO:0000256" key="5">
    <source>
        <dbReference type="ARBA" id="ARBA00022705"/>
    </source>
</evidence>
<dbReference type="SUPFAM" id="SSF56731">
    <property type="entry name" value="DNA primase core"/>
    <property type="match status" value="1"/>
</dbReference>
<dbReference type="GO" id="GO:0006269">
    <property type="term" value="P:DNA replication, synthesis of primer"/>
    <property type="evidence" value="ECO:0007669"/>
    <property type="project" value="UniProtKB-KW"/>
</dbReference>
<dbReference type="GO" id="GO:0003899">
    <property type="term" value="F:DNA-directed RNA polymerase activity"/>
    <property type="evidence" value="ECO:0007669"/>
    <property type="project" value="InterPro"/>
</dbReference>
<evidence type="ECO:0000256" key="2">
    <source>
        <dbReference type="ARBA" id="ARBA00022515"/>
    </source>
</evidence>
<dbReference type="EMBL" id="CAKOGP040002359">
    <property type="protein sequence ID" value="CAJ1968080.1"/>
    <property type="molecule type" value="Genomic_DNA"/>
</dbReference>
<proteinExistence type="predicted"/>
<dbReference type="InterPro" id="IPR037068">
    <property type="entry name" value="DNA_primase_core_N_sf"/>
</dbReference>
<dbReference type="SMART" id="SM00400">
    <property type="entry name" value="ZnF_CHCC"/>
    <property type="match status" value="1"/>
</dbReference>
<dbReference type="GO" id="GO:0000428">
    <property type="term" value="C:DNA-directed RNA polymerase complex"/>
    <property type="evidence" value="ECO:0007669"/>
    <property type="project" value="UniProtKB-KW"/>
</dbReference>
<dbReference type="Proteomes" id="UP001295423">
    <property type="component" value="Unassembled WGS sequence"/>
</dbReference>
<keyword evidence="7" id="KW-0863">Zinc-finger</keyword>
<protein>
    <recommendedName>
        <fullName evidence="10">Toprim domain-containing protein</fullName>
    </recommendedName>
</protein>
<dbReference type="SMART" id="SM00493">
    <property type="entry name" value="TOPRIM"/>
    <property type="match status" value="1"/>
</dbReference>
<dbReference type="GO" id="GO:0008270">
    <property type="term" value="F:zinc ion binding"/>
    <property type="evidence" value="ECO:0007669"/>
    <property type="project" value="UniProtKB-KW"/>
</dbReference>
<keyword evidence="1" id="KW-0240">DNA-directed RNA polymerase</keyword>
<dbReference type="Pfam" id="PF01807">
    <property type="entry name" value="Zn_ribbon_DnaG"/>
    <property type="match status" value="1"/>
</dbReference>
<dbReference type="SUPFAM" id="SSF57783">
    <property type="entry name" value="Zinc beta-ribbon"/>
    <property type="match status" value="1"/>
</dbReference>
<dbReference type="InterPro" id="IPR013264">
    <property type="entry name" value="DNAG_N"/>
</dbReference>